<dbReference type="EMBL" id="FN649751">
    <property type="protein sequence ID" value="CBJ48977.1"/>
    <property type="molecule type" value="Genomic_DNA"/>
</dbReference>
<sequence>MEDRIKLEVQTVVRRDVDQRVSLAERAAEAVRQRVDGLAEEVASLGEIVRRSSATTTAHATALEQLQASQQRTRSTVTLLETWRADREGWCARTSESLHSLTEDSRALSRRAHTQQKALGEVEVAQEDLAVLVKSTRRVGEAASASAMAPIREHFLQEIETIRRRLSALENEAQTTATAAVSGVDPTMVKSIAVEEASAKAEEVERRVSAYGPALETHKKAEGDISRGALGVRDTMEALQKRLAENLARIDDELCDLRSRHDRNAAKTAETAALSAIEQQQVTQSVSDGLDGRQDLKPLAKRLDELERLWERKTPTDLTPATVTAPSSAAVEKVEGIAKTVQEMALGAEAASRQRAIFENSGRKHQNLEQQQQKQQHLHAGAMPVEGHAVAAQTAPAFRTGLSGLLKRLGSNSLSSGQKEVGTNAADKDNEVGLGTQRPSLGETTDSEKKAVPQSDAADLRTELAAGGGGNENLPLRSGSAAQDDVDQREGSRGRKDSSGSCGTAGSSAYGSSTYDIVFSAEPRESSSGEPQEPATLDEGEEQHGREGNGTPLSPRGNGTTILSRDVEIPAGAEGVGTAKDTPGKASAQPRQQQNLEKTEGEVVAGVPWR</sequence>
<proteinExistence type="predicted"/>
<keyword evidence="1" id="KW-0175">Coiled coil</keyword>
<reference evidence="3 4" key="1">
    <citation type="journal article" date="2010" name="Nature">
        <title>The Ectocarpus genome and the independent evolution of multicellularity in brown algae.</title>
        <authorList>
            <person name="Cock J.M."/>
            <person name="Sterck L."/>
            <person name="Rouze P."/>
            <person name="Scornet D."/>
            <person name="Allen A.E."/>
            <person name="Amoutzias G."/>
            <person name="Anthouard V."/>
            <person name="Artiguenave F."/>
            <person name="Aury J.M."/>
            <person name="Badger J.H."/>
            <person name="Beszteri B."/>
            <person name="Billiau K."/>
            <person name="Bonnet E."/>
            <person name="Bothwell J.H."/>
            <person name="Bowler C."/>
            <person name="Boyen C."/>
            <person name="Brownlee C."/>
            <person name="Carrano C.J."/>
            <person name="Charrier B."/>
            <person name="Cho G.Y."/>
            <person name="Coelho S.M."/>
            <person name="Collen J."/>
            <person name="Corre E."/>
            <person name="Da Silva C."/>
            <person name="Delage L."/>
            <person name="Delaroque N."/>
            <person name="Dittami S.M."/>
            <person name="Doulbeau S."/>
            <person name="Elias M."/>
            <person name="Farnham G."/>
            <person name="Gachon C.M."/>
            <person name="Gschloessl B."/>
            <person name="Heesch S."/>
            <person name="Jabbari K."/>
            <person name="Jubin C."/>
            <person name="Kawai H."/>
            <person name="Kimura K."/>
            <person name="Kloareg B."/>
            <person name="Kupper F.C."/>
            <person name="Lang D."/>
            <person name="Le Bail A."/>
            <person name="Leblanc C."/>
            <person name="Lerouge P."/>
            <person name="Lohr M."/>
            <person name="Lopez P.J."/>
            <person name="Martens C."/>
            <person name="Maumus F."/>
            <person name="Michel G."/>
            <person name="Miranda-Saavedra D."/>
            <person name="Morales J."/>
            <person name="Moreau H."/>
            <person name="Motomura T."/>
            <person name="Nagasato C."/>
            <person name="Napoli C.A."/>
            <person name="Nelson D.R."/>
            <person name="Nyvall-Collen P."/>
            <person name="Peters A.F."/>
            <person name="Pommier C."/>
            <person name="Potin P."/>
            <person name="Poulain J."/>
            <person name="Quesneville H."/>
            <person name="Read B."/>
            <person name="Rensing S.A."/>
            <person name="Ritter A."/>
            <person name="Rousvoal S."/>
            <person name="Samanta M."/>
            <person name="Samson G."/>
            <person name="Schroeder D.C."/>
            <person name="Segurens B."/>
            <person name="Strittmatter M."/>
            <person name="Tonon T."/>
            <person name="Tregear J.W."/>
            <person name="Valentin K."/>
            <person name="von Dassow P."/>
            <person name="Yamagishi T."/>
            <person name="Van de Peer Y."/>
            <person name="Wincker P."/>
        </authorList>
    </citation>
    <scope>NUCLEOTIDE SEQUENCE [LARGE SCALE GENOMIC DNA]</scope>
    <source>
        <strain evidence="4">Ec32 / CCAP1310/4</strain>
    </source>
</reference>
<gene>
    <name evidence="3" type="ORF">Esi_0115_0012</name>
</gene>
<evidence type="ECO:0000313" key="4">
    <source>
        <dbReference type="Proteomes" id="UP000002630"/>
    </source>
</evidence>
<dbReference type="EMBL" id="FN647841">
    <property type="protein sequence ID" value="CBJ48977.1"/>
    <property type="molecule type" value="Genomic_DNA"/>
</dbReference>
<feature type="region of interest" description="Disordered" evidence="2">
    <location>
        <begin position="413"/>
        <end position="610"/>
    </location>
</feature>
<evidence type="ECO:0000256" key="1">
    <source>
        <dbReference type="SAM" id="Coils"/>
    </source>
</evidence>
<organism evidence="3 4">
    <name type="scientific">Ectocarpus siliculosus</name>
    <name type="common">Brown alga</name>
    <name type="synonym">Conferva siliculosa</name>
    <dbReference type="NCBI Taxonomy" id="2880"/>
    <lineage>
        <taxon>Eukaryota</taxon>
        <taxon>Sar</taxon>
        <taxon>Stramenopiles</taxon>
        <taxon>Ochrophyta</taxon>
        <taxon>PX clade</taxon>
        <taxon>Phaeophyceae</taxon>
        <taxon>Ectocarpales</taxon>
        <taxon>Ectocarpaceae</taxon>
        <taxon>Ectocarpus</taxon>
    </lineage>
</organism>
<keyword evidence="4" id="KW-1185">Reference proteome</keyword>
<evidence type="ECO:0000313" key="3">
    <source>
        <dbReference type="EMBL" id="CBJ48977.1"/>
    </source>
</evidence>
<dbReference type="InParanoid" id="D7FHW6"/>
<evidence type="ECO:0000256" key="2">
    <source>
        <dbReference type="SAM" id="MobiDB-lite"/>
    </source>
</evidence>
<dbReference type="Proteomes" id="UP000002630">
    <property type="component" value="Linkage Group LG26"/>
</dbReference>
<dbReference type="AlphaFoldDB" id="D7FHW6"/>
<name>D7FHW6_ECTSI</name>
<accession>D7FHW6</accession>
<feature type="compositionally biased region" description="Low complexity" evidence="2">
    <location>
        <begin position="499"/>
        <end position="515"/>
    </location>
</feature>
<feature type="coiled-coil region" evidence="1">
    <location>
        <begin position="152"/>
        <end position="179"/>
    </location>
</feature>
<protein>
    <submittedName>
        <fullName evidence="3">Uncharacterized protein</fullName>
    </submittedName>
</protein>
<feature type="compositionally biased region" description="Basic and acidic residues" evidence="2">
    <location>
        <begin position="486"/>
        <end position="498"/>
    </location>
</feature>